<feature type="transmembrane region" description="Helical" evidence="2">
    <location>
        <begin position="12"/>
        <end position="36"/>
    </location>
</feature>
<feature type="transmembrane region" description="Helical" evidence="2">
    <location>
        <begin position="159"/>
        <end position="180"/>
    </location>
</feature>
<feature type="region of interest" description="Disordered" evidence="1">
    <location>
        <begin position="273"/>
        <end position="297"/>
    </location>
</feature>
<evidence type="ECO:0000313" key="4">
    <source>
        <dbReference type="EMBL" id="KAJ7720839.1"/>
    </source>
</evidence>
<keyword evidence="2" id="KW-0472">Membrane</keyword>
<organism evidence="4 5">
    <name type="scientific">Mycena metata</name>
    <dbReference type="NCBI Taxonomy" id="1033252"/>
    <lineage>
        <taxon>Eukaryota</taxon>
        <taxon>Fungi</taxon>
        <taxon>Dikarya</taxon>
        <taxon>Basidiomycota</taxon>
        <taxon>Agaricomycotina</taxon>
        <taxon>Agaricomycetes</taxon>
        <taxon>Agaricomycetidae</taxon>
        <taxon>Agaricales</taxon>
        <taxon>Marasmiineae</taxon>
        <taxon>Mycenaceae</taxon>
        <taxon>Mycena</taxon>
    </lineage>
</organism>
<keyword evidence="2" id="KW-1133">Transmembrane helix</keyword>
<dbReference type="PANTHER" id="PTHR40465:SF1">
    <property type="entry name" value="DUF6534 DOMAIN-CONTAINING PROTEIN"/>
    <property type="match status" value="1"/>
</dbReference>
<proteinExistence type="predicted"/>
<dbReference type="Proteomes" id="UP001215598">
    <property type="component" value="Unassembled WGS sequence"/>
</dbReference>
<comment type="caution">
    <text evidence="4">The sequence shown here is derived from an EMBL/GenBank/DDBJ whole genome shotgun (WGS) entry which is preliminary data.</text>
</comment>
<dbReference type="AlphaFoldDB" id="A0AAD7HHE6"/>
<feature type="transmembrane region" description="Helical" evidence="2">
    <location>
        <begin position="85"/>
        <end position="106"/>
    </location>
</feature>
<keyword evidence="2" id="KW-0812">Transmembrane</keyword>
<keyword evidence="5" id="KW-1185">Reference proteome</keyword>
<protein>
    <recommendedName>
        <fullName evidence="3">DUF6534 domain-containing protein</fullName>
    </recommendedName>
</protein>
<dbReference type="PANTHER" id="PTHR40465">
    <property type="entry name" value="CHROMOSOME 1, WHOLE GENOME SHOTGUN SEQUENCE"/>
    <property type="match status" value="1"/>
</dbReference>
<evidence type="ECO:0000259" key="3">
    <source>
        <dbReference type="Pfam" id="PF20152"/>
    </source>
</evidence>
<dbReference type="InterPro" id="IPR045339">
    <property type="entry name" value="DUF6534"/>
</dbReference>
<evidence type="ECO:0000256" key="1">
    <source>
        <dbReference type="SAM" id="MobiDB-lite"/>
    </source>
</evidence>
<evidence type="ECO:0000313" key="5">
    <source>
        <dbReference type="Proteomes" id="UP001215598"/>
    </source>
</evidence>
<name>A0AAD7HHE6_9AGAR</name>
<evidence type="ECO:0000256" key="2">
    <source>
        <dbReference type="SAM" id="Phobius"/>
    </source>
</evidence>
<accession>A0AAD7HHE6</accession>
<feature type="transmembrane region" description="Helical" evidence="2">
    <location>
        <begin position="223"/>
        <end position="239"/>
    </location>
</feature>
<feature type="transmembrane region" description="Helical" evidence="2">
    <location>
        <begin position="118"/>
        <end position="139"/>
    </location>
</feature>
<feature type="transmembrane region" description="Helical" evidence="2">
    <location>
        <begin position="192"/>
        <end position="217"/>
    </location>
</feature>
<dbReference type="EMBL" id="JARKIB010000236">
    <property type="protein sequence ID" value="KAJ7720839.1"/>
    <property type="molecule type" value="Genomic_DNA"/>
</dbReference>
<gene>
    <name evidence="4" type="ORF">B0H16DRAFT_1604069</name>
</gene>
<feature type="transmembrane region" description="Helical" evidence="2">
    <location>
        <begin position="48"/>
        <end position="70"/>
    </location>
</feature>
<dbReference type="Pfam" id="PF20152">
    <property type="entry name" value="DUF6534"/>
    <property type="match status" value="1"/>
</dbReference>
<feature type="compositionally biased region" description="Polar residues" evidence="1">
    <location>
        <begin position="273"/>
        <end position="289"/>
    </location>
</feature>
<feature type="domain" description="DUF6534" evidence="3">
    <location>
        <begin position="164"/>
        <end position="250"/>
    </location>
</feature>
<sequence length="297" mass="33388">MTSPLAPTFGMLFLTLFLQSILYGMGLLQAWLYFFWYQKDGWFIKLSVVLITLCETAETALFFCASYVYLIDGFGDTENLTKWNLPIRLVLVTTYMTILVAQIYFAHCIYRLHQEDKIIPLLILIFAFACFGSGMGQVVTVFKIQGFKELDQTVITRTLQAVFALVADILITVALCWRLNSNKGGLQSTNKLLNYLIITAINRGVLTMISAGLNLILFSTDPGTFYFMLWVVLGGKFYMNSMLATLNTRGYAVGMLGENNTINLSTIHLANHHQSGGGNSNTVNDQQNPIDDHKVHW</sequence>
<reference evidence="4" key="1">
    <citation type="submission" date="2023-03" db="EMBL/GenBank/DDBJ databases">
        <title>Massive genome expansion in bonnet fungi (Mycena s.s.) driven by repeated elements and novel gene families across ecological guilds.</title>
        <authorList>
            <consortium name="Lawrence Berkeley National Laboratory"/>
            <person name="Harder C.B."/>
            <person name="Miyauchi S."/>
            <person name="Viragh M."/>
            <person name="Kuo A."/>
            <person name="Thoen E."/>
            <person name="Andreopoulos B."/>
            <person name="Lu D."/>
            <person name="Skrede I."/>
            <person name="Drula E."/>
            <person name="Henrissat B."/>
            <person name="Morin E."/>
            <person name="Kohler A."/>
            <person name="Barry K."/>
            <person name="LaButti K."/>
            <person name="Morin E."/>
            <person name="Salamov A."/>
            <person name="Lipzen A."/>
            <person name="Mereny Z."/>
            <person name="Hegedus B."/>
            <person name="Baldrian P."/>
            <person name="Stursova M."/>
            <person name="Weitz H."/>
            <person name="Taylor A."/>
            <person name="Grigoriev I.V."/>
            <person name="Nagy L.G."/>
            <person name="Martin F."/>
            <person name="Kauserud H."/>
        </authorList>
    </citation>
    <scope>NUCLEOTIDE SEQUENCE</scope>
    <source>
        <strain evidence="4">CBHHK182m</strain>
    </source>
</reference>